<accession>A0A931HBP5</accession>
<dbReference type="Pfam" id="PF00254">
    <property type="entry name" value="FKBP_C"/>
    <property type="match status" value="2"/>
</dbReference>
<dbReference type="InterPro" id="IPR046357">
    <property type="entry name" value="PPIase_dom_sf"/>
</dbReference>
<dbReference type="EMBL" id="JADZGI010000001">
    <property type="protein sequence ID" value="MBH0112514.1"/>
    <property type="molecule type" value="Genomic_DNA"/>
</dbReference>
<evidence type="ECO:0000313" key="8">
    <source>
        <dbReference type="EMBL" id="MBH0112514.1"/>
    </source>
</evidence>
<evidence type="ECO:0000256" key="3">
    <source>
        <dbReference type="ARBA" id="ARBA00023110"/>
    </source>
</evidence>
<protein>
    <recommendedName>
        <fullName evidence="6">Peptidyl-prolyl cis-trans isomerase</fullName>
        <ecNumber evidence="6">5.2.1.8</ecNumber>
    </recommendedName>
</protein>
<evidence type="ECO:0000256" key="4">
    <source>
        <dbReference type="ARBA" id="ARBA00023235"/>
    </source>
</evidence>
<dbReference type="GO" id="GO:0003755">
    <property type="term" value="F:peptidyl-prolyl cis-trans isomerase activity"/>
    <property type="evidence" value="ECO:0007669"/>
    <property type="project" value="UniProtKB-UniRule"/>
</dbReference>
<sequence length="290" mass="30062">MGFGLAALSLAPSAQAQEGDAASAPASAAPARPVAVETLRAGEGATPSAQDFVLVNYKGMLKDGTVFDQAEKAALPLPRMIPGFAQGIAQMKVGGSYRMTIPSELGYGAKASGPIPANSDLVFEVELLDYKTPEQYAQMVAEARAAQAEAMAASDAAAEGKSVDVETLSAGEGPKPSAQDYVLVNYKGMLKDGTVFDQAEKSALYLPQMIPGFARGITQMQVGGRYRMTIPPELGYGAQASGPIPANSELVFEVDLLDYRTREQLVAEAAAAQEKAEAEAASAPAADPGN</sequence>
<evidence type="ECO:0000256" key="5">
    <source>
        <dbReference type="PROSITE-ProRule" id="PRU00277"/>
    </source>
</evidence>
<dbReference type="PANTHER" id="PTHR43811">
    <property type="entry name" value="FKBP-TYPE PEPTIDYL-PROLYL CIS-TRANS ISOMERASE FKPA"/>
    <property type="match status" value="1"/>
</dbReference>
<dbReference type="PANTHER" id="PTHR43811:SF19">
    <property type="entry name" value="39 KDA FK506-BINDING NUCLEAR PROTEIN"/>
    <property type="match status" value="1"/>
</dbReference>
<gene>
    <name evidence="8" type="ORF">I5E68_06055</name>
</gene>
<evidence type="ECO:0000259" key="7">
    <source>
        <dbReference type="PROSITE" id="PS50059"/>
    </source>
</evidence>
<comment type="caution">
    <text evidence="8">The sequence shown here is derived from an EMBL/GenBank/DDBJ whole genome shotgun (WGS) entry which is preliminary data.</text>
</comment>
<keyword evidence="3 5" id="KW-0697">Rotamase</keyword>
<evidence type="ECO:0000256" key="2">
    <source>
        <dbReference type="ARBA" id="ARBA00006577"/>
    </source>
</evidence>
<feature type="domain" description="PPIase FKBP-type" evidence="7">
    <location>
        <begin position="50"/>
        <end position="131"/>
    </location>
</feature>
<dbReference type="PROSITE" id="PS50059">
    <property type="entry name" value="FKBP_PPIASE"/>
    <property type="match status" value="2"/>
</dbReference>
<dbReference type="RefSeq" id="WP_197162060.1">
    <property type="nucleotide sequence ID" value="NZ_JADZGI010000001.1"/>
</dbReference>
<dbReference type="AlphaFoldDB" id="A0A931HBP5"/>
<dbReference type="EC" id="5.2.1.8" evidence="6"/>
<dbReference type="Proteomes" id="UP000617634">
    <property type="component" value="Unassembled WGS sequence"/>
</dbReference>
<dbReference type="InterPro" id="IPR001179">
    <property type="entry name" value="PPIase_FKBP_dom"/>
</dbReference>
<organism evidence="8 9">
    <name type="scientific">Novosphingobium aureum</name>
    <dbReference type="NCBI Taxonomy" id="2792964"/>
    <lineage>
        <taxon>Bacteria</taxon>
        <taxon>Pseudomonadati</taxon>
        <taxon>Pseudomonadota</taxon>
        <taxon>Alphaproteobacteria</taxon>
        <taxon>Sphingomonadales</taxon>
        <taxon>Sphingomonadaceae</taxon>
        <taxon>Novosphingobium</taxon>
    </lineage>
</organism>
<evidence type="ECO:0000256" key="6">
    <source>
        <dbReference type="RuleBase" id="RU003915"/>
    </source>
</evidence>
<dbReference type="SUPFAM" id="SSF54534">
    <property type="entry name" value="FKBP-like"/>
    <property type="match status" value="2"/>
</dbReference>
<evidence type="ECO:0000313" key="9">
    <source>
        <dbReference type="Proteomes" id="UP000617634"/>
    </source>
</evidence>
<dbReference type="Gene3D" id="3.10.50.40">
    <property type="match status" value="2"/>
</dbReference>
<reference evidence="8" key="1">
    <citation type="submission" date="2020-11" db="EMBL/GenBank/DDBJ databases">
        <title>Novosphingobium aureum sp. nov., a marine bacterium isolated from sediment of a salt flat.</title>
        <authorList>
            <person name="Yoo Y."/>
            <person name="Kim J.-J."/>
        </authorList>
    </citation>
    <scope>NUCLEOTIDE SEQUENCE</scope>
    <source>
        <strain evidence="8">YJ-S2-02</strain>
    </source>
</reference>
<evidence type="ECO:0000256" key="1">
    <source>
        <dbReference type="ARBA" id="ARBA00000971"/>
    </source>
</evidence>
<comment type="catalytic activity">
    <reaction evidence="1 5 6">
        <text>[protein]-peptidylproline (omega=180) = [protein]-peptidylproline (omega=0)</text>
        <dbReference type="Rhea" id="RHEA:16237"/>
        <dbReference type="Rhea" id="RHEA-COMP:10747"/>
        <dbReference type="Rhea" id="RHEA-COMP:10748"/>
        <dbReference type="ChEBI" id="CHEBI:83833"/>
        <dbReference type="ChEBI" id="CHEBI:83834"/>
        <dbReference type="EC" id="5.2.1.8"/>
    </reaction>
</comment>
<name>A0A931HBP5_9SPHN</name>
<comment type="similarity">
    <text evidence="2 6">Belongs to the FKBP-type PPIase family.</text>
</comment>
<keyword evidence="9" id="KW-1185">Reference proteome</keyword>
<proteinExistence type="inferred from homology"/>
<feature type="domain" description="PPIase FKBP-type" evidence="7">
    <location>
        <begin position="179"/>
        <end position="260"/>
    </location>
</feature>
<keyword evidence="4 5" id="KW-0413">Isomerase</keyword>